<organism evidence="1 2">
    <name type="scientific">Phyllostomus discolor</name>
    <name type="common">pale spear-nosed bat</name>
    <dbReference type="NCBI Taxonomy" id="89673"/>
    <lineage>
        <taxon>Eukaryota</taxon>
        <taxon>Metazoa</taxon>
        <taxon>Chordata</taxon>
        <taxon>Craniata</taxon>
        <taxon>Vertebrata</taxon>
        <taxon>Euteleostomi</taxon>
        <taxon>Mammalia</taxon>
        <taxon>Eutheria</taxon>
        <taxon>Laurasiatheria</taxon>
        <taxon>Chiroptera</taxon>
        <taxon>Yangochiroptera</taxon>
        <taxon>Phyllostomidae</taxon>
        <taxon>Phyllostominae</taxon>
        <taxon>Phyllostomus</taxon>
    </lineage>
</organism>
<evidence type="ECO:0000313" key="2">
    <source>
        <dbReference type="Proteomes" id="UP000664940"/>
    </source>
</evidence>
<dbReference type="AlphaFoldDB" id="A0A833Z2W4"/>
<evidence type="ECO:0000313" key="1">
    <source>
        <dbReference type="EMBL" id="KAF6086184.1"/>
    </source>
</evidence>
<sequence length="135" mass="14199">MRFGNFANQPLSSLPSHRRPVCPSSACRARLLFSPTNRWASAAPSARPRVLPVSSSALLTARDSRRTGHPVCTVGLSEGLCVCGPLWCSLRVFAHTYLGAGVGCPLQGFPASSACQLPQKVSRVSACPGYGRAGC</sequence>
<reference evidence="1 2" key="1">
    <citation type="journal article" date="2020" name="Nature">
        <title>Six reference-quality genomes reveal evolution of bat adaptations.</title>
        <authorList>
            <person name="Jebb D."/>
            <person name="Huang Z."/>
            <person name="Pippel M."/>
            <person name="Hughes G.M."/>
            <person name="Lavrichenko K."/>
            <person name="Devanna P."/>
            <person name="Winkler S."/>
            <person name="Jermiin L.S."/>
            <person name="Skirmuntt E.C."/>
            <person name="Katzourakis A."/>
            <person name="Burkitt-Gray L."/>
            <person name="Ray D.A."/>
            <person name="Sullivan K.A.M."/>
            <person name="Roscito J.G."/>
            <person name="Kirilenko B.M."/>
            <person name="Davalos L.M."/>
            <person name="Corthals A.P."/>
            <person name="Power M.L."/>
            <person name="Jones G."/>
            <person name="Ransome R.D."/>
            <person name="Dechmann D.K.N."/>
            <person name="Locatelli A.G."/>
            <person name="Puechmaille S.J."/>
            <person name="Fedrigo O."/>
            <person name="Jarvis E.D."/>
            <person name="Hiller M."/>
            <person name="Vernes S.C."/>
            <person name="Myers E.W."/>
            <person name="Teeling E.C."/>
        </authorList>
    </citation>
    <scope>NUCLEOTIDE SEQUENCE [LARGE SCALE GENOMIC DNA]</scope>
    <source>
        <strain evidence="1">Bat1K_MPI-CBG_1</strain>
    </source>
</reference>
<dbReference type="Proteomes" id="UP000664940">
    <property type="component" value="Unassembled WGS sequence"/>
</dbReference>
<name>A0A833Z2W4_9CHIR</name>
<accession>A0A833Z2W4</accession>
<protein>
    <submittedName>
        <fullName evidence="1">Uncharacterized protein</fullName>
    </submittedName>
</protein>
<dbReference type="EMBL" id="JABVXQ010000011">
    <property type="protein sequence ID" value="KAF6086184.1"/>
    <property type="molecule type" value="Genomic_DNA"/>
</dbReference>
<proteinExistence type="predicted"/>
<comment type="caution">
    <text evidence="1">The sequence shown here is derived from an EMBL/GenBank/DDBJ whole genome shotgun (WGS) entry which is preliminary data.</text>
</comment>
<gene>
    <name evidence="1" type="ORF">HJG60_008390</name>
</gene>